<dbReference type="OrthoDB" id="1701659at2"/>
<evidence type="ECO:0000256" key="1">
    <source>
        <dbReference type="SAM" id="MobiDB-lite"/>
    </source>
</evidence>
<feature type="transmembrane region" description="Helical" evidence="2">
    <location>
        <begin position="179"/>
        <end position="200"/>
    </location>
</feature>
<accession>A0A086ZS09</accession>
<organism evidence="4 5">
    <name type="scientific">Bifidobacterium boum</name>
    <dbReference type="NCBI Taxonomy" id="78343"/>
    <lineage>
        <taxon>Bacteria</taxon>
        <taxon>Bacillati</taxon>
        <taxon>Actinomycetota</taxon>
        <taxon>Actinomycetes</taxon>
        <taxon>Bifidobacteriales</taxon>
        <taxon>Bifidobacteriaceae</taxon>
        <taxon>Bifidobacterium</taxon>
    </lineage>
</organism>
<keyword evidence="4" id="KW-0238">DNA-binding</keyword>
<feature type="transmembrane region" description="Helical" evidence="2">
    <location>
        <begin position="227"/>
        <end position="248"/>
    </location>
</feature>
<evidence type="ECO:0000313" key="5">
    <source>
        <dbReference type="Proteomes" id="UP000029093"/>
    </source>
</evidence>
<feature type="region of interest" description="Disordered" evidence="1">
    <location>
        <begin position="1"/>
        <end position="21"/>
    </location>
</feature>
<feature type="compositionally biased region" description="Polar residues" evidence="1">
    <location>
        <begin position="125"/>
        <end position="141"/>
    </location>
</feature>
<reference evidence="4 5" key="1">
    <citation type="submission" date="2014-03" db="EMBL/GenBank/DDBJ databases">
        <title>Genomics of Bifidobacteria.</title>
        <authorList>
            <person name="Ventura M."/>
            <person name="Milani C."/>
            <person name="Lugli G.A."/>
        </authorList>
    </citation>
    <scope>NUCLEOTIDE SEQUENCE [LARGE SCALE GENOMIC DNA]</scope>
    <source>
        <strain evidence="4 5">LMG 10736</strain>
    </source>
</reference>
<dbReference type="Proteomes" id="UP000029093">
    <property type="component" value="Unassembled WGS sequence"/>
</dbReference>
<proteinExistence type="predicted"/>
<keyword evidence="5" id="KW-1185">Reference proteome</keyword>
<dbReference type="Pfam" id="PF20693">
    <property type="entry name" value="YobI-ATPase"/>
    <property type="match status" value="1"/>
</dbReference>
<protein>
    <submittedName>
        <fullName evidence="4">DNA-binding protein</fullName>
    </submittedName>
</protein>
<keyword evidence="2" id="KW-1133">Transmembrane helix</keyword>
<evidence type="ECO:0000256" key="2">
    <source>
        <dbReference type="SAM" id="Phobius"/>
    </source>
</evidence>
<dbReference type="GeneID" id="303203405"/>
<dbReference type="EMBL" id="JGYQ01000002">
    <property type="protein sequence ID" value="KFI49309.1"/>
    <property type="molecule type" value="Genomic_DNA"/>
</dbReference>
<dbReference type="GO" id="GO:0003677">
    <property type="term" value="F:DNA binding"/>
    <property type="evidence" value="ECO:0007669"/>
    <property type="project" value="UniProtKB-KW"/>
</dbReference>
<dbReference type="InterPro" id="IPR048428">
    <property type="entry name" value="YobI-NTPase"/>
</dbReference>
<sequence>MWKRGKMTNASENGDSDNKLGVTELEPLYPRYIEGEHRVYVDAIESAIDNDHEGKLHNIALSGVYGSGKSSILEKVVEDFEDGKRFRVAAKGSGRNSRSRTKSISLAPLASRIDNDIHDDGQFGGSSAESTPESNSNSVDPRTNKIQREIVKQLLYGARPEDVPLSRFHRIHEMSVPRLLLCALCISLFLVVFLGVFFGGQLRAFGNILLEFPLLNAKLKNNPNAPMVGYLALAVLLFFLSCMACSYLTNSNLKIWQVDAGGASIKLDKGVDSFFDQYLDEIVYLFEKSKVELVVFEDLDRFESPEIFDSLRELNQILNDDPKIARKRVIRFIYAISDAVFDDQCVASSAYQSGNNNDCDDHHRRTEAFARAKFFDLIVPVVPFANPANSYQMARRTLGDKITQMEGVGDLLEDVARYIPDQRTWITIRNDFIVYCAKLHIGLEDGKDAENALGLSPKYLLGFLIYRNCYLTDAASMKNGKSKVDKIYSIARDIVADSIPKQTKLKQEHQRKMEMVSEGHEANANAADLARDVKTFAVSLSGLDAGEWLLRVDNNDEEQLKKASTWREISSKKENEKIHIGLYGDYRHMFEMSPRKSTLEQRLGRSIDVDRFTWDALAKEENEIERRLKNLKTGNWTFLLHDVECKTNPDNDDNDKESAGRTLAEYLEDDLDESDTLLYHLIDGGWLRQDYKLYSTVYSDEGITRNALDFTIHHIDENVPDFYFHLDNADVKSVLKRVQSRGTSLLGQAWMLNIDILNYLLESEDDQDEETLKPVISYLSDLKDNASRDFLKAFLGEEGNRTTEILQLFASRCPQVLTFLTDDTSDVLEPAILCGYLDAVFRHLAPDVEYQVSEGFANFLRLNDSSIAALKDDSLTKQEAEVLDKVLRSTGYMAPELSAVGTKLRMLLIDRDGYSFTKENLLSALGTLDSSLKEGLLPSLNRIKAISPDVYRYVIGHMKVYLDMLENQEYSFAFDDATSTDDVDNTIIDVMCDVILALSDAQSNGEVEPGNNPPETTLSDRDKKVIKDVIAKRADGVRVSCFQPGELKAGLSQKMAPEVCEQYDHYFFFELLVNNAIQFTARNLLSALTAFTRSESRKAVYKWMNSKESFDSVDDISESDKMNLAVELLNVPSVDCNIDKKVEFVRSLDLESPLPDELTQQIDVGNKSVFNLEEHPNAYAKLLDEKPIIADTLTAFKMIPADKWKARLEWMKKSEEFPTYVSSQLLNPNEACDVISDSDNHLREIRQTILEKPETYLQGANYENLLKAVKNNLDQEGGDCSETLLAVFAQKITKLEKIKELMRDDLKSLNPEGILVILNSVLFENGLSKSNIYLAREIILNCGNPYAQMFDNKKRVLHVRNQQFVKLIAKFNYYSINDFTAGEGIWNYEQEESGVEKYRSVPGILPKLNRHIDQLKPRPLISSAS</sequence>
<feature type="region of interest" description="Disordered" evidence="1">
    <location>
        <begin position="120"/>
        <end position="142"/>
    </location>
</feature>
<dbReference type="RefSeq" id="WP_026503005.1">
    <property type="nucleotide sequence ID" value="NZ_JGYQ01000002.1"/>
</dbReference>
<comment type="caution">
    <text evidence="4">The sequence shown here is derived from an EMBL/GenBank/DDBJ whole genome shotgun (WGS) entry which is preliminary data.</text>
</comment>
<feature type="domain" description="YobI-like P-loop NTPase" evidence="3">
    <location>
        <begin position="40"/>
        <end position="485"/>
    </location>
</feature>
<gene>
    <name evidence="4" type="ORF">BBOU_0172</name>
</gene>
<evidence type="ECO:0000313" key="4">
    <source>
        <dbReference type="EMBL" id="KFI49309.1"/>
    </source>
</evidence>
<keyword evidence="2" id="KW-0472">Membrane</keyword>
<evidence type="ECO:0000259" key="3">
    <source>
        <dbReference type="Pfam" id="PF20693"/>
    </source>
</evidence>
<name>A0A086ZS09_9BIFI</name>
<keyword evidence="2" id="KW-0812">Transmembrane</keyword>